<dbReference type="Gene3D" id="1.10.287.130">
    <property type="match status" value="1"/>
</dbReference>
<dbReference type="SUPFAM" id="SSF63829">
    <property type="entry name" value="Calcium-dependent phosphotriesterase"/>
    <property type="match status" value="3"/>
</dbReference>
<evidence type="ECO:0000256" key="3">
    <source>
        <dbReference type="ARBA" id="ARBA00022553"/>
    </source>
</evidence>
<dbReference type="InterPro" id="IPR036890">
    <property type="entry name" value="HATPase_C_sf"/>
</dbReference>
<dbReference type="SUPFAM" id="SSF47384">
    <property type="entry name" value="Homodimeric domain of signal transducing histidine kinase"/>
    <property type="match status" value="1"/>
</dbReference>
<dbReference type="SMART" id="SM00388">
    <property type="entry name" value="HisKA"/>
    <property type="match status" value="1"/>
</dbReference>
<feature type="domain" description="PAS" evidence="15">
    <location>
        <begin position="866"/>
        <end position="909"/>
    </location>
</feature>
<keyword evidence="4" id="KW-0808">Transferase</keyword>
<dbReference type="PRINTS" id="PR00344">
    <property type="entry name" value="BCTRLSENSOR"/>
</dbReference>
<dbReference type="InterPro" id="IPR004358">
    <property type="entry name" value="Sig_transdc_His_kin-like_C"/>
</dbReference>
<dbReference type="FunFam" id="2.60.40.10:FF:000791">
    <property type="entry name" value="Two-component system sensor histidine kinase/response regulator"/>
    <property type="match status" value="1"/>
</dbReference>
<dbReference type="FunFam" id="1.10.287.130:FF:000002">
    <property type="entry name" value="Two-component osmosensing histidine kinase"/>
    <property type="match status" value="1"/>
</dbReference>
<dbReference type="Pfam" id="PF07495">
    <property type="entry name" value="Y_Y_Y"/>
    <property type="match status" value="1"/>
</dbReference>
<dbReference type="InterPro" id="IPR015943">
    <property type="entry name" value="WD40/YVTN_repeat-like_dom_sf"/>
</dbReference>
<dbReference type="SUPFAM" id="SSF47226">
    <property type="entry name" value="Histidine-containing phosphotransfer domain, HPT domain"/>
    <property type="match status" value="1"/>
</dbReference>
<dbReference type="Gene3D" id="2.60.40.10">
    <property type="entry name" value="Immunoglobulins"/>
    <property type="match status" value="1"/>
</dbReference>
<evidence type="ECO:0000259" key="16">
    <source>
        <dbReference type="PROSITE" id="PS50113"/>
    </source>
</evidence>
<evidence type="ECO:0000256" key="4">
    <source>
        <dbReference type="ARBA" id="ARBA00022679"/>
    </source>
</evidence>
<evidence type="ECO:0000256" key="8">
    <source>
        <dbReference type="ARBA" id="ARBA00023012"/>
    </source>
</evidence>
<name>A0A975BB77_9BACT</name>
<dbReference type="InterPro" id="IPR011006">
    <property type="entry name" value="CheY-like_superfamily"/>
</dbReference>
<dbReference type="InterPro" id="IPR000700">
    <property type="entry name" value="PAS-assoc_C"/>
</dbReference>
<dbReference type="InterPro" id="IPR003594">
    <property type="entry name" value="HATPase_dom"/>
</dbReference>
<dbReference type="InterPro" id="IPR035965">
    <property type="entry name" value="PAS-like_dom_sf"/>
</dbReference>
<dbReference type="SUPFAM" id="SSF55874">
    <property type="entry name" value="ATPase domain of HSP90 chaperone/DNA topoisomerase II/histidine kinase"/>
    <property type="match status" value="1"/>
</dbReference>
<dbReference type="InterPro" id="IPR003661">
    <property type="entry name" value="HisK_dim/P_dom"/>
</dbReference>
<evidence type="ECO:0000259" key="13">
    <source>
        <dbReference type="PROSITE" id="PS50109"/>
    </source>
</evidence>
<feature type="domain" description="PAC" evidence="16">
    <location>
        <begin position="1316"/>
        <end position="1368"/>
    </location>
</feature>
<dbReference type="Pfam" id="PF07494">
    <property type="entry name" value="Reg_prop"/>
    <property type="match status" value="11"/>
</dbReference>
<dbReference type="InterPro" id="IPR000014">
    <property type="entry name" value="PAS"/>
</dbReference>
<dbReference type="InterPro" id="IPR001789">
    <property type="entry name" value="Sig_transdc_resp-reg_receiver"/>
</dbReference>
<dbReference type="EMBL" id="CP061799">
    <property type="protein sequence ID" value="QTA82162.1"/>
    <property type="molecule type" value="Genomic_DNA"/>
</dbReference>
<evidence type="ECO:0000256" key="1">
    <source>
        <dbReference type="ARBA" id="ARBA00000085"/>
    </source>
</evidence>
<feature type="modified residue" description="4-aspartylphosphate" evidence="12">
    <location>
        <position position="1693"/>
    </location>
</feature>
<dbReference type="SMART" id="SM00091">
    <property type="entry name" value="PAS"/>
    <property type="match status" value="4"/>
</dbReference>
<dbReference type="EC" id="2.7.13.3" evidence="2"/>
<dbReference type="Gene3D" id="3.30.565.10">
    <property type="entry name" value="Histidine kinase-like ATPase, C-terminal domain"/>
    <property type="match status" value="1"/>
</dbReference>
<dbReference type="GO" id="GO:0006355">
    <property type="term" value="P:regulation of DNA-templated transcription"/>
    <property type="evidence" value="ECO:0007669"/>
    <property type="project" value="InterPro"/>
</dbReference>
<gene>
    <name evidence="18" type="ORF">dnl_45300</name>
</gene>
<dbReference type="InterPro" id="IPR036097">
    <property type="entry name" value="HisK_dim/P_sf"/>
</dbReference>
<dbReference type="CDD" id="cd16922">
    <property type="entry name" value="HATPase_EvgS-ArcB-TorS-like"/>
    <property type="match status" value="1"/>
</dbReference>
<dbReference type="Pfam" id="PF00512">
    <property type="entry name" value="HisKA"/>
    <property type="match status" value="1"/>
</dbReference>
<keyword evidence="8" id="KW-0902">Two-component regulatory system</keyword>
<dbReference type="CDD" id="cd00088">
    <property type="entry name" value="HPT"/>
    <property type="match status" value="1"/>
</dbReference>
<feature type="domain" description="HPt" evidence="17">
    <location>
        <begin position="1800"/>
        <end position="1892"/>
    </location>
</feature>
<dbReference type="Proteomes" id="UP000663720">
    <property type="component" value="Chromosome"/>
</dbReference>
<dbReference type="CDD" id="cd00082">
    <property type="entry name" value="HisKA"/>
    <property type="match status" value="1"/>
</dbReference>
<reference evidence="18" key="1">
    <citation type="journal article" date="2021" name="Microb. Physiol.">
        <title>Proteogenomic Insights into the Physiology of Marine, Sulfate-Reducing, Filamentous Desulfonema limicola and Desulfonema magnum.</title>
        <authorList>
            <person name="Schnaars V."/>
            <person name="Wohlbrand L."/>
            <person name="Scheve S."/>
            <person name="Hinrichs C."/>
            <person name="Reinhardt R."/>
            <person name="Rabus R."/>
        </authorList>
    </citation>
    <scope>NUCLEOTIDE SEQUENCE</scope>
    <source>
        <strain evidence="18">5ac10</strain>
    </source>
</reference>
<dbReference type="SMART" id="SM00086">
    <property type="entry name" value="PAC"/>
    <property type="match status" value="3"/>
</dbReference>
<organism evidence="18 19">
    <name type="scientific">Desulfonema limicola</name>
    <dbReference type="NCBI Taxonomy" id="45656"/>
    <lineage>
        <taxon>Bacteria</taxon>
        <taxon>Pseudomonadati</taxon>
        <taxon>Thermodesulfobacteriota</taxon>
        <taxon>Desulfobacteria</taxon>
        <taxon>Desulfobacterales</taxon>
        <taxon>Desulfococcaceae</taxon>
        <taxon>Desulfonema</taxon>
    </lineage>
</organism>
<dbReference type="InterPro" id="IPR001610">
    <property type="entry name" value="PAC"/>
</dbReference>
<dbReference type="InterPro" id="IPR008207">
    <property type="entry name" value="Sig_transdc_His_kin_Hpt_dom"/>
</dbReference>
<sequence>MKIVFKIILTIVLLSIFSVPSMSAGTSSISLKHLVHFEYLTIEDGLSQSSVYSILQDKRGIMWFGTWDGLNKYDGYRFVIYKYDPQDPHSISNNSIWSIYEDSRGILWIGTENGLNRFDREKERFIRYQHDPENPAGLAGKKVKTIAEDKNAMLWIGTEEGGLSRFNPETGRFKNYQHHPGNSQGLSCNDVRSICIDSQGIIWAGTWGGGLNRFDPDSGEFTLYKHNPGNPGSLSNDFIRKVYEDQNNVLWIGTQDGGLNSFDRKTEKFTSCMPDPANPLSLSDKDVLSIYETRAKELWIGTYGGGLNKFDRENQHFIHYKKSPDIKSGLNNNNIWSIYEDASGILWAGTAEGGINIKYPNLKAFKHFYNNPDDPVSLSGDDVWSFYEDSKGVLWVGVWDFGLNCFNRETQTFTQYMPDPLSPHALTGNDIVHILEDHNKTMWIGTAEGGLSRFDPKTGEFQYYLHDPGNPDSLAHNNAFTIYEDKKRRLWIGSYYGKSLSLFDRETQTFKNYKHNPENPASMPDSPVWSLFEDSKGRLWLASDGSGLCCFDPENEKFTSYTHDPANPETISSNTAAVIHEDLSGRLWIGTWGGGLNKFDRKTGVFTAYKEKDGLPNNSVVGILEDDNGNLWLSTFRGLSKFDPDREIFKNYTPEDGIQSYEFNTGAAFKTRSGLMLFGGTGGFNLFYPGEIQDNPYIPPVILTDFLIFNQPVSIGDNSVLKNSISESREIVLSHKDSVFTFEFAALNYIYPEKNLYKYKLENCEDKWNEVDSTRRFATYTHLDPGTYVFKVLGSNNDHIWNEKGLSVKVIILPPWWETWIFRISAAAFFIFLVFIGHQWRIYSIKKRNILLEKQVADRTTELQESEEQFRRMFETHRAVMLLINPENGIIVMANQSARNYYGFTKKDFETLTIYQLNELPEKEVFAEMRKALLNQRNSFEFIHRMAGGELRDVEIHSSPVLFKEKIMLFSIIHDITERRHTEEALAESETRYRNLLENLPIGIYKRKLDGDYLYVNKRFVQDFNCSSVNEFLEKYGTAASRWAYPEKYREFKKLLIQNNKVNDYEVESLLDDGTSSWISLYCTFDPETRIIDGLALNITDRKLAEQRLKEAKDHFEIIFNISPDAVLITRMDSAAVINVNEGFTTATGFSREEIIGKKTLDIDIWENPRDRTNMMSELEKKGFCINYEAVFKHKNGSRIVGTVSSRLFWSQGQPHIISVTRDITLSKQAERALRESEAKYRMVTENIEDVIWTVDENYKFTYISPSIKRLRGLSVEEAMKESIPETMTPESWTRVLEIQEKIKKLESRGIMTDVSRFEIEQYCKDGSTVWVEILTRPLLDNTGEKIGFTGVSRNITDRRIVEMELKKAKEAAESATIAKSEFLANMSHEIRTPMNAVINMTRLLLDTPLNEKQQDYAKTAYMSSEVLLSLINDILDFSKIEAGKLELEISNFDLKDILESVIKILAPQAETKGLKLTHHIDQDVHTCLMGDPMRVRQILLNFVNNAVKFTKKGSINIQVCSEKKTETNTTLKFVVTDTGIGISQAHQDMLFKPFSQADSSMSRKYGGTGLGLVISRQLAELMQGQAGVESEQGRGSRFWFTAVFGNARNSTGRICKSEDNDLFFQQLTCSGFSTASSSSQTCRILLAEDNIANQMVASAILQKYGLSADIANNGREAVEALKKTPYDLVLMDMQMPEIDGVEAARIIRSPESGTINPEIPIVAMTANATTEAREKCFDAGMNDYIAKPVNPDQLLAVIKKFISLPGEPKTGKTPETPCIAPVSEIFNYQELMNRMGGVNQSVLINFIKQLPENISREIEKLDSALNEKDAAGIRFHAHSIKGMCANASANKISEIAQKIEIMGTQGRIDIDDLLKELKDEYETLILFISDMFPDIFVSKDEAETDQKEEILTKEIKAKLPELICGLENEMLLECNKIKEMFSISDINSFASGLTHIAEKYQVKILTDYSLKFSQAAGYYDFDKITELLSGFPELIDKIRQMSREY</sequence>
<dbReference type="PANTHER" id="PTHR43547:SF2">
    <property type="entry name" value="HYBRID SIGNAL TRANSDUCTION HISTIDINE KINASE C"/>
    <property type="match status" value="1"/>
</dbReference>
<accession>A0A975BB77</accession>
<dbReference type="Gene3D" id="1.20.120.160">
    <property type="entry name" value="HPT domain"/>
    <property type="match status" value="1"/>
</dbReference>
<dbReference type="GO" id="GO:0000155">
    <property type="term" value="F:phosphorelay sensor kinase activity"/>
    <property type="evidence" value="ECO:0007669"/>
    <property type="project" value="InterPro"/>
</dbReference>
<evidence type="ECO:0000256" key="10">
    <source>
        <dbReference type="ARBA" id="ARBA00068150"/>
    </source>
</evidence>
<dbReference type="CDD" id="cd17546">
    <property type="entry name" value="REC_hyHK_CKI1_RcsC-like"/>
    <property type="match status" value="1"/>
</dbReference>
<evidence type="ECO:0000256" key="5">
    <source>
        <dbReference type="ARBA" id="ARBA00022741"/>
    </source>
</evidence>
<dbReference type="Gene3D" id="2.130.10.10">
    <property type="entry name" value="YVTN repeat-like/Quinoprotein amine dehydrogenase"/>
    <property type="match status" value="2"/>
</dbReference>
<evidence type="ECO:0000259" key="17">
    <source>
        <dbReference type="PROSITE" id="PS50894"/>
    </source>
</evidence>
<keyword evidence="19" id="KW-1185">Reference proteome</keyword>
<feature type="domain" description="PAS" evidence="15">
    <location>
        <begin position="1112"/>
        <end position="1181"/>
    </location>
</feature>
<dbReference type="PANTHER" id="PTHR43547">
    <property type="entry name" value="TWO-COMPONENT HISTIDINE KINASE"/>
    <property type="match status" value="1"/>
</dbReference>
<dbReference type="InterPro" id="IPR011110">
    <property type="entry name" value="Reg_prop"/>
</dbReference>
<feature type="domain" description="Response regulatory" evidence="14">
    <location>
        <begin position="1644"/>
        <end position="1763"/>
    </location>
</feature>
<dbReference type="Pfam" id="PF02518">
    <property type="entry name" value="HATPase_c"/>
    <property type="match status" value="1"/>
</dbReference>
<keyword evidence="6" id="KW-0418">Kinase</keyword>
<dbReference type="SMART" id="SM00448">
    <property type="entry name" value="REC"/>
    <property type="match status" value="1"/>
</dbReference>
<dbReference type="FunFam" id="3.30.565.10:FF:000010">
    <property type="entry name" value="Sensor histidine kinase RcsC"/>
    <property type="match status" value="1"/>
</dbReference>
<dbReference type="PROSITE" id="PS50894">
    <property type="entry name" value="HPT"/>
    <property type="match status" value="1"/>
</dbReference>
<dbReference type="PROSITE" id="PS50109">
    <property type="entry name" value="HIS_KIN"/>
    <property type="match status" value="1"/>
</dbReference>
<dbReference type="RefSeq" id="WP_207688122.1">
    <property type="nucleotide sequence ID" value="NZ_CP061799.1"/>
</dbReference>
<dbReference type="Pfam" id="PF00072">
    <property type="entry name" value="Response_reg"/>
    <property type="match status" value="1"/>
</dbReference>
<evidence type="ECO:0000256" key="9">
    <source>
        <dbReference type="ARBA" id="ARBA00064003"/>
    </source>
</evidence>
<protein>
    <recommendedName>
        <fullName evidence="10">Sensory/regulatory protein RpfC</fullName>
        <ecNumber evidence="2">2.7.13.3</ecNumber>
    </recommendedName>
</protein>
<feature type="domain" description="Histidine kinase" evidence="13">
    <location>
        <begin position="1386"/>
        <end position="1607"/>
    </location>
</feature>
<keyword evidence="5" id="KW-0547">Nucleotide-binding</keyword>
<dbReference type="SUPFAM" id="SSF52172">
    <property type="entry name" value="CheY-like"/>
    <property type="match status" value="1"/>
</dbReference>
<feature type="domain" description="PAC" evidence="16">
    <location>
        <begin position="1186"/>
        <end position="1236"/>
    </location>
</feature>
<evidence type="ECO:0000256" key="12">
    <source>
        <dbReference type="PROSITE-ProRule" id="PRU00169"/>
    </source>
</evidence>
<dbReference type="InterPro" id="IPR011123">
    <property type="entry name" value="Y_Y_Y"/>
</dbReference>
<dbReference type="GO" id="GO:0005524">
    <property type="term" value="F:ATP binding"/>
    <property type="evidence" value="ECO:0007669"/>
    <property type="project" value="UniProtKB-KW"/>
</dbReference>
<comment type="catalytic activity">
    <reaction evidence="1">
        <text>ATP + protein L-histidine = ADP + protein N-phospho-L-histidine.</text>
        <dbReference type="EC" id="2.7.13.3"/>
    </reaction>
</comment>
<keyword evidence="7" id="KW-0067">ATP-binding</keyword>
<dbReference type="SUPFAM" id="SSF55785">
    <property type="entry name" value="PYP-like sensor domain (PAS domain)"/>
    <property type="match status" value="4"/>
</dbReference>
<dbReference type="InterPro" id="IPR013767">
    <property type="entry name" value="PAS_fold"/>
</dbReference>
<dbReference type="Gene3D" id="3.40.50.2300">
    <property type="match status" value="1"/>
</dbReference>
<evidence type="ECO:0000259" key="14">
    <source>
        <dbReference type="PROSITE" id="PS50110"/>
    </source>
</evidence>
<evidence type="ECO:0000256" key="6">
    <source>
        <dbReference type="ARBA" id="ARBA00022777"/>
    </source>
</evidence>
<dbReference type="PROSITE" id="PS50110">
    <property type="entry name" value="RESPONSE_REGULATORY"/>
    <property type="match status" value="1"/>
</dbReference>
<feature type="modified residue" description="Phosphohistidine" evidence="11">
    <location>
        <position position="1839"/>
    </location>
</feature>
<keyword evidence="3 12" id="KW-0597">Phosphoprotein</keyword>
<evidence type="ECO:0000259" key="15">
    <source>
        <dbReference type="PROSITE" id="PS50112"/>
    </source>
</evidence>
<evidence type="ECO:0000256" key="2">
    <source>
        <dbReference type="ARBA" id="ARBA00012438"/>
    </source>
</evidence>
<feature type="domain" description="PAS" evidence="15">
    <location>
        <begin position="1237"/>
        <end position="1310"/>
    </location>
</feature>
<dbReference type="InterPro" id="IPR005467">
    <property type="entry name" value="His_kinase_dom"/>
</dbReference>
<feature type="domain" description="PAC" evidence="16">
    <location>
        <begin position="936"/>
        <end position="988"/>
    </location>
</feature>
<dbReference type="InterPro" id="IPR013783">
    <property type="entry name" value="Ig-like_fold"/>
</dbReference>
<evidence type="ECO:0000256" key="11">
    <source>
        <dbReference type="PROSITE-ProRule" id="PRU00110"/>
    </source>
</evidence>
<evidence type="ECO:0000313" key="19">
    <source>
        <dbReference type="Proteomes" id="UP000663720"/>
    </source>
</evidence>
<evidence type="ECO:0000256" key="7">
    <source>
        <dbReference type="ARBA" id="ARBA00022840"/>
    </source>
</evidence>
<proteinExistence type="predicted"/>
<dbReference type="Pfam" id="PF13426">
    <property type="entry name" value="PAS_9"/>
    <property type="match status" value="2"/>
</dbReference>
<dbReference type="PROSITE" id="PS50112">
    <property type="entry name" value="PAS"/>
    <property type="match status" value="3"/>
</dbReference>
<dbReference type="SMART" id="SM00387">
    <property type="entry name" value="HATPase_c"/>
    <property type="match status" value="1"/>
</dbReference>
<comment type="subunit">
    <text evidence="9">At low DSF concentrations, interacts with RpfF.</text>
</comment>
<dbReference type="Pfam" id="PF01627">
    <property type="entry name" value="Hpt"/>
    <property type="match status" value="1"/>
</dbReference>
<dbReference type="KEGG" id="dli:dnl_45300"/>
<dbReference type="InterPro" id="IPR036641">
    <property type="entry name" value="HPT_dom_sf"/>
</dbReference>
<dbReference type="NCBIfam" id="TIGR00229">
    <property type="entry name" value="sensory_box"/>
    <property type="match status" value="3"/>
</dbReference>
<evidence type="ECO:0000313" key="18">
    <source>
        <dbReference type="EMBL" id="QTA82162.1"/>
    </source>
</evidence>
<dbReference type="Gene3D" id="3.30.450.20">
    <property type="entry name" value="PAS domain"/>
    <property type="match status" value="4"/>
</dbReference>
<dbReference type="PROSITE" id="PS50113">
    <property type="entry name" value="PAC"/>
    <property type="match status" value="3"/>
</dbReference>
<dbReference type="Pfam" id="PF00989">
    <property type="entry name" value="PAS"/>
    <property type="match status" value="1"/>
</dbReference>
<dbReference type="CDD" id="cd00130">
    <property type="entry name" value="PAS"/>
    <property type="match status" value="3"/>
</dbReference>